<organism evidence="2 3">
    <name type="scientific">Corallococcus caeni</name>
    <dbReference type="NCBI Taxonomy" id="3082388"/>
    <lineage>
        <taxon>Bacteria</taxon>
        <taxon>Pseudomonadati</taxon>
        <taxon>Myxococcota</taxon>
        <taxon>Myxococcia</taxon>
        <taxon>Myxococcales</taxon>
        <taxon>Cystobacterineae</taxon>
        <taxon>Myxococcaceae</taxon>
        <taxon>Corallococcus</taxon>
    </lineage>
</organism>
<dbReference type="EMBL" id="BTTX01000002">
    <property type="protein sequence ID" value="GMU05675.1"/>
    <property type="molecule type" value="Genomic_DNA"/>
</dbReference>
<protein>
    <submittedName>
        <fullName evidence="2">Uncharacterized protein</fullName>
    </submittedName>
</protein>
<evidence type="ECO:0000313" key="3">
    <source>
        <dbReference type="Proteomes" id="UP001342631"/>
    </source>
</evidence>
<comment type="caution">
    <text evidence="2">The sequence shown here is derived from an EMBL/GenBank/DDBJ whole genome shotgun (WGS) entry which is preliminary data.</text>
</comment>
<evidence type="ECO:0000313" key="2">
    <source>
        <dbReference type="EMBL" id="GMU05675.1"/>
    </source>
</evidence>
<keyword evidence="3" id="KW-1185">Reference proteome</keyword>
<feature type="region of interest" description="Disordered" evidence="1">
    <location>
        <begin position="1"/>
        <end position="20"/>
    </location>
</feature>
<accession>A0ABQ6QNU0</accession>
<feature type="compositionally biased region" description="Basic and acidic residues" evidence="1">
    <location>
        <begin position="11"/>
        <end position="20"/>
    </location>
</feature>
<sequence length="120" mass="12223">MSKGVLRAATRAKEADDAARRTRNAGLLAAVGSPCGASPDEGPGGCAKRGWPATVSCGSTPCFVSSCGEGKCPYCFIKGMENLVFTGWAVYTCTTGDAVPGKALLFNTAPFNARLGPICG</sequence>
<reference evidence="2 3" key="1">
    <citation type="journal article" date="2024" name="Arch. Microbiol.">
        <title>Corallococcus caeni sp. nov., a novel myxobacterium isolated from activated sludge.</title>
        <authorList>
            <person name="Tomita S."/>
            <person name="Nakai R."/>
            <person name="Kuroda K."/>
            <person name="Kurashita H."/>
            <person name="Hatamoto M."/>
            <person name="Yamaguchi T."/>
            <person name="Narihiro T."/>
        </authorList>
    </citation>
    <scope>NUCLEOTIDE SEQUENCE [LARGE SCALE GENOMIC DNA]</scope>
    <source>
        <strain evidence="2 3">NO1</strain>
    </source>
</reference>
<evidence type="ECO:0000256" key="1">
    <source>
        <dbReference type="SAM" id="MobiDB-lite"/>
    </source>
</evidence>
<name>A0ABQ6QNU0_9BACT</name>
<proteinExistence type="predicted"/>
<gene>
    <name evidence="2" type="ORF">ASNO1_19280</name>
</gene>
<dbReference type="Proteomes" id="UP001342631">
    <property type="component" value="Unassembled WGS sequence"/>
</dbReference>